<comment type="cofactor">
    <cofactor evidence="16 17">
        <name>FMN</name>
        <dbReference type="ChEBI" id="CHEBI:58210"/>
    </cofactor>
</comment>
<evidence type="ECO:0000256" key="6">
    <source>
        <dbReference type="ARBA" id="ARBA00022643"/>
    </source>
</evidence>
<evidence type="ECO:0000256" key="7">
    <source>
        <dbReference type="ARBA" id="ARBA00022692"/>
    </source>
</evidence>
<dbReference type="Proteomes" id="UP000218113">
    <property type="component" value="Unassembled WGS sequence"/>
</dbReference>
<feature type="transmembrane region" description="Helical" evidence="16">
    <location>
        <begin position="285"/>
        <end position="303"/>
    </location>
</feature>
<keyword evidence="13 16" id="KW-0830">Ubiquinone</keyword>
<keyword evidence="9 16" id="KW-1133">Transmembrane helix</keyword>
<feature type="modified residue" description="FMN phosphoryl threonine" evidence="16 17">
    <location>
        <position position="229"/>
    </location>
</feature>
<keyword evidence="3" id="KW-0997">Cell inner membrane</keyword>
<dbReference type="GO" id="GO:0016655">
    <property type="term" value="F:oxidoreductase activity, acting on NAD(P)H, quinone or similar compound as acceptor"/>
    <property type="evidence" value="ECO:0007669"/>
    <property type="project" value="UniProtKB-UniRule"/>
</dbReference>
<evidence type="ECO:0000256" key="3">
    <source>
        <dbReference type="ARBA" id="ARBA00022519"/>
    </source>
</evidence>
<keyword evidence="11 16" id="KW-0915">Sodium</keyword>
<sequence length="402" mass="43236">MKALRNFLDQQEPHFKKGGKLEKFYALYEMADTFLYTPGEVTKGASHVRDSIDLKRMMITVVVALTPAIIMAMYNTGLQANIALAKMGVVATGWRANMMQMLGIGFDPASMAANVAHGALYFLPIFIVCNLVGGFWEGQFAMVRGHEINEGFLVTGMLFPLILPPTIPLWQVAIGISFGVVIGKEVFGGTGKNFLNPALTGRAFLFFAYPAQISGDAVWTAVDGFTGATPLGLAAVGGLSAVTEAFTWNDSFMGFIPGSMGETSALACMIGALILIMARIGSWRIMLSVILGAVALASVLNMMPADTNPMFSVTPIWHLVLGGFAFGLVFMATDPVSASMTRTGQWFYGALIGMMVILIRVVNPAFPEGMMLAILFGNVFAPVIDNFVVKANIKRRIARNGQ</sequence>
<feature type="transmembrane region" description="Helical" evidence="16">
    <location>
        <begin position="315"/>
        <end position="333"/>
    </location>
</feature>
<dbReference type="AlphaFoldDB" id="A0A2A4T434"/>
<feature type="transmembrane region" description="Helical" evidence="16">
    <location>
        <begin position="255"/>
        <end position="278"/>
    </location>
</feature>
<feature type="transmembrane region" description="Helical" evidence="16">
    <location>
        <begin position="118"/>
        <end position="136"/>
    </location>
</feature>
<proteinExistence type="inferred from homology"/>
<keyword evidence="6 16" id="KW-0288">FMN</keyword>
<organism evidence="18 19">
    <name type="scientific">SAR324 cluster bacterium</name>
    <dbReference type="NCBI Taxonomy" id="2024889"/>
    <lineage>
        <taxon>Bacteria</taxon>
        <taxon>Deltaproteobacteria</taxon>
        <taxon>SAR324 cluster</taxon>
    </lineage>
</organism>
<keyword evidence="10 16" id="KW-0520">NAD</keyword>
<dbReference type="GO" id="GO:0010181">
    <property type="term" value="F:FMN binding"/>
    <property type="evidence" value="ECO:0007669"/>
    <property type="project" value="InterPro"/>
</dbReference>
<feature type="transmembrane region" description="Helical" evidence="16">
    <location>
        <begin position="156"/>
        <end position="182"/>
    </location>
</feature>
<evidence type="ECO:0000313" key="19">
    <source>
        <dbReference type="Proteomes" id="UP000218113"/>
    </source>
</evidence>
<dbReference type="InterPro" id="IPR010966">
    <property type="entry name" value="NqrB"/>
</dbReference>
<keyword evidence="12 16" id="KW-0406">Ion transport</keyword>
<feature type="transmembrane region" description="Helical" evidence="16">
    <location>
        <begin position="369"/>
        <end position="389"/>
    </location>
</feature>
<keyword evidence="2 16" id="KW-1003">Cell membrane</keyword>
<evidence type="ECO:0000256" key="2">
    <source>
        <dbReference type="ARBA" id="ARBA00022475"/>
    </source>
</evidence>
<dbReference type="GO" id="GO:0005886">
    <property type="term" value="C:plasma membrane"/>
    <property type="evidence" value="ECO:0007669"/>
    <property type="project" value="UniProtKB-SubCell"/>
</dbReference>
<evidence type="ECO:0000256" key="4">
    <source>
        <dbReference type="ARBA" id="ARBA00022553"/>
    </source>
</evidence>
<comment type="function">
    <text evidence="16">NQR complex catalyzes the reduction of ubiquinone-1 to ubiquinol by two successive reactions, coupled with the transport of Na(+) ions from the cytoplasm to the periplasm. NqrA to NqrE are probably involved in the second step, the conversion of ubisemiquinone to ubiquinol.</text>
</comment>
<keyword evidence="1 16" id="KW-0813">Transport</keyword>
<comment type="caution">
    <text evidence="18">The sequence shown here is derived from an EMBL/GenBank/DDBJ whole genome shotgun (WGS) entry which is preliminary data.</text>
</comment>
<comment type="similarity">
    <text evidence="16">Belongs to the NqrB/RnfD family.</text>
</comment>
<dbReference type="GO" id="GO:0006814">
    <property type="term" value="P:sodium ion transport"/>
    <property type="evidence" value="ECO:0007669"/>
    <property type="project" value="UniProtKB-UniRule"/>
</dbReference>
<comment type="catalytic activity">
    <reaction evidence="16">
        <text>a ubiquinone + n Na(+)(in) + NADH + H(+) = a ubiquinol + n Na(+)(out) + NAD(+)</text>
        <dbReference type="Rhea" id="RHEA:47748"/>
        <dbReference type="Rhea" id="RHEA-COMP:9565"/>
        <dbReference type="Rhea" id="RHEA-COMP:9566"/>
        <dbReference type="ChEBI" id="CHEBI:15378"/>
        <dbReference type="ChEBI" id="CHEBI:16389"/>
        <dbReference type="ChEBI" id="CHEBI:17976"/>
        <dbReference type="ChEBI" id="CHEBI:29101"/>
        <dbReference type="ChEBI" id="CHEBI:57540"/>
        <dbReference type="ChEBI" id="CHEBI:57945"/>
        <dbReference type="EC" id="7.2.1.1"/>
    </reaction>
</comment>
<dbReference type="PANTHER" id="PTHR30578">
    <property type="entry name" value="ELECTRON TRANSPORT COMPLEX PROTEIN RNFD"/>
    <property type="match status" value="1"/>
</dbReference>
<comment type="subunit">
    <text evidence="16">Composed of six subunits; NqrA, NqrB, NqrC, NqrD, NqrE and NqrF.</text>
</comment>
<evidence type="ECO:0000256" key="12">
    <source>
        <dbReference type="ARBA" id="ARBA00023065"/>
    </source>
</evidence>
<dbReference type="GO" id="GO:0055085">
    <property type="term" value="P:transmembrane transport"/>
    <property type="evidence" value="ECO:0007669"/>
    <property type="project" value="InterPro"/>
</dbReference>
<dbReference type="HAMAP" id="MF_00426">
    <property type="entry name" value="NqrB"/>
    <property type="match status" value="1"/>
</dbReference>
<evidence type="ECO:0000256" key="8">
    <source>
        <dbReference type="ARBA" id="ARBA00022967"/>
    </source>
</evidence>
<keyword evidence="7 16" id="KW-0812">Transmembrane</keyword>
<keyword evidence="4 16" id="KW-0597">Phosphoprotein</keyword>
<evidence type="ECO:0000256" key="15">
    <source>
        <dbReference type="ARBA" id="ARBA00023201"/>
    </source>
</evidence>
<keyword evidence="8 16" id="KW-1278">Translocase</keyword>
<keyword evidence="15 16" id="KW-0739">Sodium transport</keyword>
<dbReference type="PANTHER" id="PTHR30578:SF1">
    <property type="entry name" value="NA(+)-TRANSLOCATING NADH-QUINONE REDUCTASE SUBUNIT B"/>
    <property type="match status" value="1"/>
</dbReference>
<name>A0A2A4T434_9DELT</name>
<evidence type="ECO:0000313" key="18">
    <source>
        <dbReference type="EMBL" id="PCI28410.1"/>
    </source>
</evidence>
<dbReference type="InterPro" id="IPR004338">
    <property type="entry name" value="NqrB/RnfD"/>
</dbReference>
<evidence type="ECO:0000256" key="17">
    <source>
        <dbReference type="PIRSR" id="PIRSR016055-50"/>
    </source>
</evidence>
<protein>
    <recommendedName>
        <fullName evidence="16">Na(+)-translocating NADH-quinone reductase subunit B</fullName>
        <shortName evidence="16">Na(+)-NQR subunit B</shortName>
        <shortName evidence="16">Na(+)-translocating NQR subunit B</shortName>
        <ecNumber evidence="16">7.2.1.1</ecNumber>
    </recommendedName>
    <alternativeName>
        <fullName evidence="16">NQR complex subunit B</fullName>
    </alternativeName>
    <alternativeName>
        <fullName evidence="16">NQR-1 subunit B</fullName>
    </alternativeName>
</protein>
<evidence type="ECO:0000256" key="10">
    <source>
        <dbReference type="ARBA" id="ARBA00023027"/>
    </source>
</evidence>
<dbReference type="PIRSF" id="PIRSF016055">
    <property type="entry name" value="NADH-UbQ_OxRdtase_B_su"/>
    <property type="match status" value="1"/>
</dbReference>
<keyword evidence="14 16" id="KW-0472">Membrane</keyword>
<feature type="transmembrane region" description="Helical" evidence="16">
    <location>
        <begin position="345"/>
        <end position="363"/>
    </location>
</feature>
<evidence type="ECO:0000256" key="5">
    <source>
        <dbReference type="ARBA" id="ARBA00022630"/>
    </source>
</evidence>
<dbReference type="NCBIfam" id="TIGR01937">
    <property type="entry name" value="nqrB"/>
    <property type="match status" value="1"/>
</dbReference>
<accession>A0A2A4T434</accession>
<keyword evidence="5 16" id="KW-0285">Flavoprotein</keyword>
<dbReference type="NCBIfam" id="NF003756">
    <property type="entry name" value="PRK05349.1"/>
    <property type="match status" value="1"/>
</dbReference>
<dbReference type="Pfam" id="PF03116">
    <property type="entry name" value="NQR2_RnfD_RnfE"/>
    <property type="match status" value="1"/>
</dbReference>
<comment type="subcellular location">
    <subcellularLocation>
        <location evidence="16">Cell membrane</location>
        <topology evidence="16">Multi-pass membrane protein</topology>
    </subcellularLocation>
</comment>
<feature type="transmembrane region" description="Helical" evidence="16">
    <location>
        <begin position="57"/>
        <end position="74"/>
    </location>
</feature>
<evidence type="ECO:0000256" key="16">
    <source>
        <dbReference type="HAMAP-Rule" id="MF_00426"/>
    </source>
</evidence>
<dbReference type="EC" id="7.2.1.1" evidence="16"/>
<gene>
    <name evidence="16" type="primary">nqrB</name>
    <name evidence="18" type="ORF">COB67_06410</name>
</gene>
<reference evidence="19" key="1">
    <citation type="submission" date="2017-08" db="EMBL/GenBank/DDBJ databases">
        <title>A dynamic microbial community with high functional redundancy inhabits the cold, oxic subseafloor aquifer.</title>
        <authorList>
            <person name="Tully B.J."/>
            <person name="Wheat C.G."/>
            <person name="Glazer B.T."/>
            <person name="Huber J.A."/>
        </authorList>
    </citation>
    <scope>NUCLEOTIDE SEQUENCE [LARGE SCALE GENOMIC DNA]</scope>
</reference>
<dbReference type="EMBL" id="NVSR01000034">
    <property type="protein sequence ID" value="PCI28410.1"/>
    <property type="molecule type" value="Genomic_DNA"/>
</dbReference>
<dbReference type="GO" id="GO:0022904">
    <property type="term" value="P:respiratory electron transport chain"/>
    <property type="evidence" value="ECO:0007669"/>
    <property type="project" value="InterPro"/>
</dbReference>
<evidence type="ECO:0000256" key="14">
    <source>
        <dbReference type="ARBA" id="ARBA00023136"/>
    </source>
</evidence>
<evidence type="ECO:0000256" key="1">
    <source>
        <dbReference type="ARBA" id="ARBA00022448"/>
    </source>
</evidence>
<evidence type="ECO:0000256" key="13">
    <source>
        <dbReference type="ARBA" id="ARBA00023075"/>
    </source>
</evidence>
<evidence type="ECO:0000256" key="9">
    <source>
        <dbReference type="ARBA" id="ARBA00022989"/>
    </source>
</evidence>
<evidence type="ECO:0000256" key="11">
    <source>
        <dbReference type="ARBA" id="ARBA00023053"/>
    </source>
</evidence>